<evidence type="ECO:0000313" key="3">
    <source>
        <dbReference type="Proteomes" id="UP000830729"/>
    </source>
</evidence>
<dbReference type="GeneID" id="72184412"/>
<protein>
    <submittedName>
        <fullName evidence="2">Uncharacterized protein</fullName>
    </submittedName>
</protein>
<gene>
    <name evidence="2" type="ORF">M0R89_04395</name>
</gene>
<sequence>MPAPVLYLARPRKEVSESLVRREFAWLIKNQLYDTNQLGWSFSHGQVNRYPVSGRDSMLSNLSKGNIGDVETVINCFRKENPCFIVPLGEEINIEIVAQRAATIEAVGEISDITNPDVRYCDNVGAFWDEQATTAPDVFQDAPPERRGVFNISHPFEHGPFLDGDSNDRYEIHRDGWQTMDPSGPIYSIYFPINADSNTSVDSSFKKIWSLCSRLPTGSNMSVESHTRLKPTYEVTQGPKYSISGNTLTFNSGAVSPGSLVLAIEDSIQESEINELLRRCSTLGLSIATEHSSGSSIYFLLKLHPLHKDNPKPHYKASRERRKLAQTEWARDEVPGYKKISTFESGPREHCLITVNSRQVVVKRTSGEGGRGKDSDDFMWAIGNEEPELFSVFRDTQRALACEESGRAFLDAIYDIWEATWEIDKLPSQLQRLHDELPPNSNAQDMEYGRLALLWIYALQFIVEDINYRFNFHPVKLAQNRIKYRKQGRDQPMNIVLRIAASNPSEDRLRKLTDQTKGQSNDVSRPSVAWGFEHLVPWLRKKNIITSSRKEEPKIPDQHKPSSLSDFL</sequence>
<feature type="region of interest" description="Disordered" evidence="1">
    <location>
        <begin position="549"/>
        <end position="568"/>
    </location>
</feature>
<reference evidence="2 3" key="1">
    <citation type="submission" date="2022-04" db="EMBL/GenBank/DDBJ databases">
        <title>Diverse halophilic archaea isolated from saline environments.</title>
        <authorList>
            <person name="Cui H.-L."/>
        </authorList>
    </citation>
    <scope>NUCLEOTIDE SEQUENCE [LARGE SCALE GENOMIC DNA]</scope>
    <source>
        <strain evidence="2 3">XZYJT49</strain>
    </source>
</reference>
<accession>A0A8U0HWV3</accession>
<dbReference type="RefSeq" id="WP_248651351.1">
    <property type="nucleotide sequence ID" value="NZ_CP096659.1"/>
</dbReference>
<organism evidence="2 3">
    <name type="scientific">Halorussus limi</name>
    <dbReference type="NCBI Taxonomy" id="2938695"/>
    <lineage>
        <taxon>Archaea</taxon>
        <taxon>Methanobacteriati</taxon>
        <taxon>Methanobacteriota</taxon>
        <taxon>Stenosarchaea group</taxon>
        <taxon>Halobacteria</taxon>
        <taxon>Halobacteriales</taxon>
        <taxon>Haladaptataceae</taxon>
        <taxon>Halorussus</taxon>
    </lineage>
</organism>
<evidence type="ECO:0000313" key="2">
    <source>
        <dbReference type="EMBL" id="UPV75309.1"/>
    </source>
</evidence>
<dbReference type="Proteomes" id="UP000830729">
    <property type="component" value="Chromosome"/>
</dbReference>
<feature type="compositionally biased region" description="Basic and acidic residues" evidence="1">
    <location>
        <begin position="549"/>
        <end position="560"/>
    </location>
</feature>
<keyword evidence="3" id="KW-1185">Reference proteome</keyword>
<dbReference type="KEGG" id="halx:M0R89_04395"/>
<dbReference type="EMBL" id="CP096659">
    <property type="protein sequence ID" value="UPV75309.1"/>
    <property type="molecule type" value="Genomic_DNA"/>
</dbReference>
<proteinExistence type="predicted"/>
<evidence type="ECO:0000256" key="1">
    <source>
        <dbReference type="SAM" id="MobiDB-lite"/>
    </source>
</evidence>
<name>A0A8U0HWV3_9EURY</name>
<dbReference type="AlphaFoldDB" id="A0A8U0HWV3"/>